<protein>
    <recommendedName>
        <fullName evidence="3">F-box domain-containing protein</fullName>
    </recommendedName>
</protein>
<name>A0A9P5YBH6_9AGAR</name>
<reference evidence="1" key="1">
    <citation type="submission" date="2020-11" db="EMBL/GenBank/DDBJ databases">
        <authorList>
            <consortium name="DOE Joint Genome Institute"/>
            <person name="Ahrendt S."/>
            <person name="Riley R."/>
            <person name="Andreopoulos W."/>
            <person name="Labutti K."/>
            <person name="Pangilinan J."/>
            <person name="Ruiz-Duenas F.J."/>
            <person name="Barrasa J.M."/>
            <person name="Sanchez-Garcia M."/>
            <person name="Camarero S."/>
            <person name="Miyauchi S."/>
            <person name="Serrano A."/>
            <person name="Linde D."/>
            <person name="Babiker R."/>
            <person name="Drula E."/>
            <person name="Ayuso-Fernandez I."/>
            <person name="Pacheco R."/>
            <person name="Padilla G."/>
            <person name="Ferreira P."/>
            <person name="Barriuso J."/>
            <person name="Kellner H."/>
            <person name="Castanera R."/>
            <person name="Alfaro M."/>
            <person name="Ramirez L."/>
            <person name="Pisabarro A.G."/>
            <person name="Kuo A."/>
            <person name="Tritt A."/>
            <person name="Lipzen A."/>
            <person name="He G."/>
            <person name="Yan M."/>
            <person name="Ng V."/>
            <person name="Cullen D."/>
            <person name="Martin F."/>
            <person name="Rosso M.-N."/>
            <person name="Henrissat B."/>
            <person name="Hibbett D."/>
            <person name="Martinez A.T."/>
            <person name="Grigoriev I.V."/>
        </authorList>
    </citation>
    <scope>NUCLEOTIDE SEQUENCE</scope>
    <source>
        <strain evidence="1">CBS 247.69</strain>
    </source>
</reference>
<accession>A0A9P5YBH6</accession>
<organism evidence="1 2">
    <name type="scientific">Collybia nuda</name>
    <dbReference type="NCBI Taxonomy" id="64659"/>
    <lineage>
        <taxon>Eukaryota</taxon>
        <taxon>Fungi</taxon>
        <taxon>Dikarya</taxon>
        <taxon>Basidiomycota</taxon>
        <taxon>Agaricomycotina</taxon>
        <taxon>Agaricomycetes</taxon>
        <taxon>Agaricomycetidae</taxon>
        <taxon>Agaricales</taxon>
        <taxon>Tricholomatineae</taxon>
        <taxon>Clitocybaceae</taxon>
        <taxon>Collybia</taxon>
    </lineage>
</organism>
<dbReference type="InterPro" id="IPR032675">
    <property type="entry name" value="LRR_dom_sf"/>
</dbReference>
<dbReference type="OrthoDB" id="3365698at2759"/>
<proteinExistence type="predicted"/>
<dbReference type="Proteomes" id="UP000807353">
    <property type="component" value="Unassembled WGS sequence"/>
</dbReference>
<keyword evidence="2" id="KW-1185">Reference proteome</keyword>
<evidence type="ECO:0000313" key="1">
    <source>
        <dbReference type="EMBL" id="KAF9467057.1"/>
    </source>
</evidence>
<dbReference type="Gene3D" id="1.20.1280.50">
    <property type="match status" value="1"/>
</dbReference>
<dbReference type="EMBL" id="MU150238">
    <property type="protein sequence ID" value="KAF9467057.1"/>
    <property type="molecule type" value="Genomic_DNA"/>
</dbReference>
<sequence length="499" mass="56763">MSSEELSAYCGLTNENLSDIDVAIVRGLLRDALTELDQIELQLPLQDSDIPLSLKEQHANTLAQVERFRVAIAPFKKLPPEILIEIFVLCIPPIGVVFPPDYKSVPWSIGRVCSSWRHLVFTEPQIWLRAQLLYQFRAVHRDSLNTFIHSVMRYRRLISLQAVVSPKNEISFNEFIAQHSATLEELLISLRSPSSAPFLSLRSIKFKHLKSLVIRLPPGIRNQLSPIMVFSNTPRLCKFEVQTSSGQYIPFRNFPIQLRFGQITELVFTCLEFTPYQFCYFLRHCTALVQGTFRLAGGPPPHLIPSNIIVPSLRTVVFHLANYGLSLRENFLSFLTAPLLESLTLLSASRTKWPYDAIRSLVERSSCVLQFFEAGFPIDDQGVTSLFRGVPTLREIKLPLYTPISDKVIGAIIDENLVPELEIFHFGTASIDTAIDLIIDRWSVNEENGGPPRGIWEAVIGYGSSVEDLSEGLMRYSSYEKRWLWDEERMIQLKYMGST</sequence>
<evidence type="ECO:0000313" key="2">
    <source>
        <dbReference type="Proteomes" id="UP000807353"/>
    </source>
</evidence>
<dbReference type="Gene3D" id="3.80.10.10">
    <property type="entry name" value="Ribonuclease Inhibitor"/>
    <property type="match status" value="1"/>
</dbReference>
<comment type="caution">
    <text evidence="1">The sequence shown here is derived from an EMBL/GenBank/DDBJ whole genome shotgun (WGS) entry which is preliminary data.</text>
</comment>
<gene>
    <name evidence="1" type="ORF">BDZ94DRAFT_1249522</name>
</gene>
<evidence type="ECO:0008006" key="3">
    <source>
        <dbReference type="Google" id="ProtNLM"/>
    </source>
</evidence>
<dbReference type="AlphaFoldDB" id="A0A9P5YBH6"/>